<gene>
    <name evidence="1" type="ORF">Q8814_10850</name>
</gene>
<name>A0ABU7JRT7_9NOCA</name>
<evidence type="ECO:0000313" key="2">
    <source>
        <dbReference type="Proteomes" id="UP001331936"/>
    </source>
</evidence>
<proteinExistence type="predicted"/>
<organism evidence="1 2">
    <name type="scientific">Rhodococcus chondri</name>
    <dbReference type="NCBI Taxonomy" id="3065941"/>
    <lineage>
        <taxon>Bacteria</taxon>
        <taxon>Bacillati</taxon>
        <taxon>Actinomycetota</taxon>
        <taxon>Actinomycetes</taxon>
        <taxon>Mycobacteriales</taxon>
        <taxon>Nocardiaceae</taxon>
        <taxon>Rhodococcus</taxon>
    </lineage>
</organism>
<dbReference type="Proteomes" id="UP001331936">
    <property type="component" value="Unassembled WGS sequence"/>
</dbReference>
<dbReference type="RefSeq" id="WP_330152022.1">
    <property type="nucleotide sequence ID" value="NZ_JAUZMZ010000049.1"/>
</dbReference>
<reference evidence="1 2" key="1">
    <citation type="submission" date="2023-08" db="EMBL/GenBank/DDBJ databases">
        <authorList>
            <person name="Girao M."/>
            <person name="Carvalho M.F."/>
        </authorList>
    </citation>
    <scope>NUCLEOTIDE SEQUENCE [LARGE SCALE GENOMIC DNA]</scope>
    <source>
        <strain evidence="1 2">CC-R104</strain>
    </source>
</reference>
<evidence type="ECO:0000313" key="1">
    <source>
        <dbReference type="EMBL" id="MEE2032604.1"/>
    </source>
</evidence>
<evidence type="ECO:0008006" key="3">
    <source>
        <dbReference type="Google" id="ProtNLM"/>
    </source>
</evidence>
<dbReference type="EMBL" id="JAUZMZ010000049">
    <property type="protein sequence ID" value="MEE2032604.1"/>
    <property type="molecule type" value="Genomic_DNA"/>
</dbReference>
<accession>A0ABU7JRT7</accession>
<comment type="caution">
    <text evidence="1">The sequence shown here is derived from an EMBL/GenBank/DDBJ whole genome shotgun (WGS) entry which is preliminary data.</text>
</comment>
<keyword evidence="2" id="KW-1185">Reference proteome</keyword>
<protein>
    <recommendedName>
        <fullName evidence="3">Ferredoxin</fullName>
    </recommendedName>
</protein>
<sequence>MGASTRASRWAKSPDFAGRPDRVEAIAAQTAIDKINYLDSGQHEVTCRECGTCVLVRKNSYKHTSVQWQDDPDTVCPTFRDTGIAAGTSITPREGCPQLQASIEQAVLDGRITVPD</sequence>